<dbReference type="SUPFAM" id="SSF55785">
    <property type="entry name" value="PYP-like sensor domain (PAS domain)"/>
    <property type="match status" value="1"/>
</dbReference>
<dbReference type="SMART" id="SM00091">
    <property type="entry name" value="PAS"/>
    <property type="match status" value="1"/>
</dbReference>
<dbReference type="Gene3D" id="3.20.20.450">
    <property type="entry name" value="EAL domain"/>
    <property type="match status" value="1"/>
</dbReference>
<dbReference type="PROSITE" id="PS50883">
    <property type="entry name" value="EAL"/>
    <property type="match status" value="1"/>
</dbReference>
<dbReference type="SMART" id="SM00267">
    <property type="entry name" value="GGDEF"/>
    <property type="match status" value="1"/>
</dbReference>
<dbReference type="PROSITE" id="PS50887">
    <property type="entry name" value="GGDEF"/>
    <property type="match status" value="1"/>
</dbReference>
<dbReference type="InterPro" id="IPR035919">
    <property type="entry name" value="EAL_sf"/>
</dbReference>
<dbReference type="InterPro" id="IPR001633">
    <property type="entry name" value="EAL_dom"/>
</dbReference>
<keyword evidence="1" id="KW-1133">Transmembrane helix</keyword>
<dbReference type="NCBIfam" id="TIGR00254">
    <property type="entry name" value="GGDEF"/>
    <property type="match status" value="1"/>
</dbReference>
<dbReference type="PROSITE" id="PS50112">
    <property type="entry name" value="PAS"/>
    <property type="match status" value="1"/>
</dbReference>
<accession>A0A3B0W4K7</accession>
<dbReference type="Pfam" id="PF00990">
    <property type="entry name" value="GGDEF"/>
    <property type="match status" value="1"/>
</dbReference>
<dbReference type="EMBL" id="UOFC01000141">
    <property type="protein sequence ID" value="VAW47380.1"/>
    <property type="molecule type" value="Genomic_DNA"/>
</dbReference>
<feature type="domain" description="EAL" evidence="3">
    <location>
        <begin position="560"/>
        <end position="814"/>
    </location>
</feature>
<feature type="domain" description="GGDEF" evidence="4">
    <location>
        <begin position="412"/>
        <end position="551"/>
    </location>
</feature>
<evidence type="ECO:0000256" key="1">
    <source>
        <dbReference type="SAM" id="Phobius"/>
    </source>
</evidence>
<dbReference type="FunFam" id="3.20.20.450:FF:000001">
    <property type="entry name" value="Cyclic di-GMP phosphodiesterase yahA"/>
    <property type="match status" value="1"/>
</dbReference>
<dbReference type="InterPro" id="IPR052155">
    <property type="entry name" value="Biofilm_reg_signaling"/>
</dbReference>
<dbReference type="Pfam" id="PF13426">
    <property type="entry name" value="PAS_9"/>
    <property type="match status" value="1"/>
</dbReference>
<dbReference type="Gene3D" id="3.30.70.270">
    <property type="match status" value="1"/>
</dbReference>
<dbReference type="AlphaFoldDB" id="A0A3B0W4K7"/>
<dbReference type="Pfam" id="PF00563">
    <property type="entry name" value="EAL"/>
    <property type="match status" value="1"/>
</dbReference>
<sequence length="832" mass="95623">MAYFFKDETKKKFISIENQTQLLSTQKHHSPSNYALIVNTIVPLDTKHKAYLKEDLFNLPSIATQFKTATQTNQSHTELLQSNETKAFYTLSLKPVYLNDPNTLSPQKRLEQVIGVVFIIIPIEEIISQKIKTLFPKEQIFLNSNLPIENSPLLSQMVHQSHLNQSILYALEFHLYTPFALISTQPEKTRLDLELHWYLNNLNIKPLLITFYITLALYLTIILFSIVVYRHTKHLQQTQTRLTRIITTSQEAVIVTNSDGLVKIWNPIAIQLFGYTEEEALEQSIMQLIFNENEPSSHSKSGQKIAQKDHLKHLFLNTFELTKNNLNNLKKELKLTTRTGKEITTEIAISVINDPKNPNHIEISFFIKDITYQRQTEVEIKQLAYFDPLTSLENRTFFKGQVEQIINDNHYSKFAILFLDLDGFKKVNDSLGHSIGDELLIIISKRIMNSLRDTPKNTKKNAHICRFGGDEFVLMLGNITEEQAAQISSRLLKKIERTVKLKNDELNVSCSIGIALYPQHGGDVDTLLRHADTAMYQSKNIGKNTYSIYNDQMEEQLSKRLLLEKHLKNALKLNEFSIVYQPKIELLTGKVAGVEALIRWNNPVLGLVPPDEFIPIAEESTLIIEIGDWVAQQCIQQLSRWKNTHNQNLHIAINVSSQQLQHLTFLQSLSHMMKQENLAPQLLEIELTERTIMSNAEENIIRFNEIREQGFELSVDDFGTGYSSLSYLKKFPLSIIKIDKSFIDGLPISEEDVSIAKAILSLSHNLNMRVVAEGVETLEQLCFLRTINCNLAQGFHISRPLSIQQLEIWLTQNKENFYHGKEYENKSPEHNT</sequence>
<dbReference type="InterPro" id="IPR000014">
    <property type="entry name" value="PAS"/>
</dbReference>
<dbReference type="SUPFAM" id="SSF55073">
    <property type="entry name" value="Nucleotide cyclase"/>
    <property type="match status" value="1"/>
</dbReference>
<dbReference type="InterPro" id="IPR000160">
    <property type="entry name" value="GGDEF_dom"/>
</dbReference>
<dbReference type="CDD" id="cd01948">
    <property type="entry name" value="EAL"/>
    <property type="match status" value="1"/>
</dbReference>
<dbReference type="Gene3D" id="3.30.450.20">
    <property type="entry name" value="PAS domain"/>
    <property type="match status" value="1"/>
</dbReference>
<evidence type="ECO:0000259" key="2">
    <source>
        <dbReference type="PROSITE" id="PS50112"/>
    </source>
</evidence>
<dbReference type="InterPro" id="IPR029787">
    <property type="entry name" value="Nucleotide_cyclase"/>
</dbReference>
<keyword evidence="1" id="KW-0472">Membrane</keyword>
<organism evidence="5">
    <name type="scientific">hydrothermal vent metagenome</name>
    <dbReference type="NCBI Taxonomy" id="652676"/>
    <lineage>
        <taxon>unclassified sequences</taxon>
        <taxon>metagenomes</taxon>
        <taxon>ecological metagenomes</taxon>
    </lineage>
</organism>
<evidence type="ECO:0000313" key="5">
    <source>
        <dbReference type="EMBL" id="VAW47380.1"/>
    </source>
</evidence>
<feature type="domain" description="PAS" evidence="2">
    <location>
        <begin position="238"/>
        <end position="309"/>
    </location>
</feature>
<gene>
    <name evidence="5" type="ORF">MNBD_GAMMA03-2175</name>
</gene>
<keyword evidence="1" id="KW-0812">Transmembrane</keyword>
<proteinExistence type="predicted"/>
<name>A0A3B0W4K7_9ZZZZ</name>
<reference evidence="5" key="1">
    <citation type="submission" date="2018-06" db="EMBL/GenBank/DDBJ databases">
        <authorList>
            <person name="Zhirakovskaya E."/>
        </authorList>
    </citation>
    <scope>NUCLEOTIDE SEQUENCE</scope>
</reference>
<dbReference type="InterPro" id="IPR035965">
    <property type="entry name" value="PAS-like_dom_sf"/>
</dbReference>
<dbReference type="CDD" id="cd00130">
    <property type="entry name" value="PAS"/>
    <property type="match status" value="1"/>
</dbReference>
<dbReference type="PANTHER" id="PTHR44757">
    <property type="entry name" value="DIGUANYLATE CYCLASE DGCP"/>
    <property type="match status" value="1"/>
</dbReference>
<dbReference type="NCBIfam" id="TIGR00229">
    <property type="entry name" value="sensory_box"/>
    <property type="match status" value="1"/>
</dbReference>
<evidence type="ECO:0000259" key="3">
    <source>
        <dbReference type="PROSITE" id="PS50883"/>
    </source>
</evidence>
<dbReference type="PANTHER" id="PTHR44757:SF2">
    <property type="entry name" value="BIOFILM ARCHITECTURE MAINTENANCE PROTEIN MBAA"/>
    <property type="match status" value="1"/>
</dbReference>
<dbReference type="SMART" id="SM00052">
    <property type="entry name" value="EAL"/>
    <property type="match status" value="1"/>
</dbReference>
<dbReference type="InterPro" id="IPR043128">
    <property type="entry name" value="Rev_trsase/Diguanyl_cyclase"/>
</dbReference>
<protein>
    <submittedName>
        <fullName evidence="5">Diguanylate cyclase/phosphodiesterase (GGDEF &amp; EAL domains) with PAS/PAC sensor(S)</fullName>
    </submittedName>
</protein>
<feature type="transmembrane region" description="Helical" evidence="1">
    <location>
        <begin position="207"/>
        <end position="229"/>
    </location>
</feature>
<dbReference type="CDD" id="cd01949">
    <property type="entry name" value="GGDEF"/>
    <property type="match status" value="1"/>
</dbReference>
<dbReference type="SUPFAM" id="SSF141868">
    <property type="entry name" value="EAL domain-like"/>
    <property type="match status" value="1"/>
</dbReference>
<evidence type="ECO:0000259" key="4">
    <source>
        <dbReference type="PROSITE" id="PS50887"/>
    </source>
</evidence>